<evidence type="ECO:0000313" key="4">
    <source>
        <dbReference type="WBParaSite" id="SBAD_0000407301-mRNA-1"/>
    </source>
</evidence>
<dbReference type="AlphaFoldDB" id="A0A183IJV3"/>
<sequence>MENITSFAPLISRPEPVVDQQKEVVSETETTNKGGVIAVGNISTGSFAVASETEKYSRMAPASPNVGPGMEASLTGVLVKAMFDSDQVRTKTEEQHRSEGQVETAVPPPRAEEEKVVNGDSSTPDETLHADVDSPEEKHETHSNAANQIVDELKTEAVGQQPSTTHDALSIEETAETGQPEEKMTGKYVATLSPEKVLVAHSAEVKKVVCSEAEVVPDSKGHMDEELLPSAKKDEEPMDESMEVPNIETVVAAEVTQPVEATTEKAGADTVSPETPKEQETPTPSKRKRKSQKSLKETPGSIQTRYSLRKTTVQQSKESVKAYESPSSKGMKGVHLKRRKEVSDVEERAQKKRKRFQ</sequence>
<feature type="region of interest" description="Disordered" evidence="1">
    <location>
        <begin position="85"/>
        <end position="184"/>
    </location>
</feature>
<gene>
    <name evidence="2" type="ORF">SBAD_LOCUS3899</name>
</gene>
<accession>A0A183IJV3</accession>
<organism evidence="4">
    <name type="scientific">Soboliphyme baturini</name>
    <dbReference type="NCBI Taxonomy" id="241478"/>
    <lineage>
        <taxon>Eukaryota</taxon>
        <taxon>Metazoa</taxon>
        <taxon>Ecdysozoa</taxon>
        <taxon>Nematoda</taxon>
        <taxon>Enoplea</taxon>
        <taxon>Dorylaimia</taxon>
        <taxon>Dioctophymatida</taxon>
        <taxon>Dioctophymatoidea</taxon>
        <taxon>Soboliphymatidae</taxon>
        <taxon>Soboliphyme</taxon>
    </lineage>
</organism>
<evidence type="ECO:0000256" key="1">
    <source>
        <dbReference type="SAM" id="MobiDB-lite"/>
    </source>
</evidence>
<dbReference type="WBParaSite" id="SBAD_0000407301-mRNA-1">
    <property type="protein sequence ID" value="SBAD_0000407301-mRNA-1"/>
    <property type="gene ID" value="SBAD_0000407301"/>
</dbReference>
<name>A0A183IJV3_9BILA</name>
<feature type="region of interest" description="Disordered" evidence="1">
    <location>
        <begin position="217"/>
        <end position="357"/>
    </location>
</feature>
<evidence type="ECO:0000313" key="2">
    <source>
        <dbReference type="EMBL" id="VDP02725.1"/>
    </source>
</evidence>
<reference evidence="4" key="1">
    <citation type="submission" date="2016-06" db="UniProtKB">
        <authorList>
            <consortium name="WormBaseParasite"/>
        </authorList>
    </citation>
    <scope>IDENTIFICATION</scope>
</reference>
<proteinExistence type="predicted"/>
<feature type="compositionally biased region" description="Polar residues" evidence="1">
    <location>
        <begin position="158"/>
        <end position="167"/>
    </location>
</feature>
<dbReference type="Proteomes" id="UP000270296">
    <property type="component" value="Unassembled WGS sequence"/>
</dbReference>
<protein>
    <submittedName>
        <fullName evidence="4">Serine/arginine repetitive matrix protein 2-like</fullName>
    </submittedName>
</protein>
<feature type="compositionally biased region" description="Basic and acidic residues" evidence="1">
    <location>
        <begin position="86"/>
        <end position="100"/>
    </location>
</feature>
<reference evidence="2 3" key="2">
    <citation type="submission" date="2018-11" db="EMBL/GenBank/DDBJ databases">
        <authorList>
            <consortium name="Pathogen Informatics"/>
        </authorList>
    </citation>
    <scope>NUCLEOTIDE SEQUENCE [LARGE SCALE GENOMIC DNA]</scope>
</reference>
<keyword evidence="3" id="KW-1185">Reference proteome</keyword>
<feature type="compositionally biased region" description="Polar residues" evidence="1">
    <location>
        <begin position="300"/>
        <end position="317"/>
    </location>
</feature>
<feature type="compositionally biased region" description="Basic and acidic residues" evidence="1">
    <location>
        <begin position="217"/>
        <end position="235"/>
    </location>
</feature>
<feature type="compositionally biased region" description="Basic and acidic residues" evidence="1">
    <location>
        <begin position="126"/>
        <end position="142"/>
    </location>
</feature>
<evidence type="ECO:0000313" key="3">
    <source>
        <dbReference type="Proteomes" id="UP000270296"/>
    </source>
</evidence>
<dbReference type="EMBL" id="UZAM01008011">
    <property type="protein sequence ID" value="VDP02725.1"/>
    <property type="molecule type" value="Genomic_DNA"/>
</dbReference>